<proteinExistence type="predicted"/>
<dbReference type="InParanoid" id="A0LSV6"/>
<evidence type="ECO:0000313" key="3">
    <source>
        <dbReference type="Proteomes" id="UP000008221"/>
    </source>
</evidence>
<keyword evidence="3" id="KW-1185">Reference proteome</keyword>
<keyword evidence="1" id="KW-0472">Membrane</keyword>
<dbReference type="STRING" id="351607.Acel_0743"/>
<protein>
    <submittedName>
        <fullName evidence="2">Membrane protein</fullName>
    </submittedName>
</protein>
<reference evidence="2 3" key="1">
    <citation type="journal article" date="2009" name="Genome Res.">
        <title>Complete genome of the cellulolytic thermophile Acidothermus cellulolyticus 11B provides insights into its ecophysiological and evolutionary adaptations.</title>
        <authorList>
            <person name="Barabote R.D."/>
            <person name="Xie G."/>
            <person name="Leu D.H."/>
            <person name="Normand P."/>
            <person name="Necsulea A."/>
            <person name="Daubin V."/>
            <person name="Medigue C."/>
            <person name="Adney W.S."/>
            <person name="Xu X.C."/>
            <person name="Lapidus A."/>
            <person name="Parales R.E."/>
            <person name="Detter C."/>
            <person name="Pujic P."/>
            <person name="Bruce D."/>
            <person name="Lavire C."/>
            <person name="Challacombe J.F."/>
            <person name="Brettin T.S."/>
            <person name="Berry A.M."/>
        </authorList>
    </citation>
    <scope>NUCLEOTIDE SEQUENCE [LARGE SCALE GENOMIC DNA]</scope>
    <source>
        <strain evidence="3">ATCC 43068 / DSM 8971 / 11B</strain>
    </source>
</reference>
<evidence type="ECO:0000256" key="1">
    <source>
        <dbReference type="SAM" id="Phobius"/>
    </source>
</evidence>
<dbReference type="Proteomes" id="UP000008221">
    <property type="component" value="Chromosome"/>
</dbReference>
<feature type="transmembrane region" description="Helical" evidence="1">
    <location>
        <begin position="30"/>
        <end position="53"/>
    </location>
</feature>
<dbReference type="eggNOG" id="ENOG5031S5Z">
    <property type="taxonomic scope" value="Bacteria"/>
</dbReference>
<dbReference type="HOGENOM" id="CLU_129305_1_2_11"/>
<evidence type="ECO:0000313" key="2">
    <source>
        <dbReference type="EMBL" id="ABK52516.1"/>
    </source>
</evidence>
<dbReference type="KEGG" id="ace:Acel_0743"/>
<feature type="transmembrane region" description="Helical" evidence="1">
    <location>
        <begin position="90"/>
        <end position="118"/>
    </location>
</feature>
<feature type="transmembrane region" description="Helical" evidence="1">
    <location>
        <begin position="59"/>
        <end position="78"/>
    </location>
</feature>
<keyword evidence="1" id="KW-1133">Transmembrane helix</keyword>
<dbReference type="Pfam" id="PF14017">
    <property type="entry name" value="DUF4233"/>
    <property type="match status" value="1"/>
</dbReference>
<dbReference type="AlphaFoldDB" id="A0LSV6"/>
<sequence>MTTAMTSPGAGEGAEVERARLRARRDARRLAASVLGTEVIVFWLGIIAAVTLSGVSRPVAIAVGAALALGCVLAAMLLRTRAGYVLGSVLQLLAIACGVVVPVMFILGVIFAGLWVAAWRLGVKAIRSADQAGRSSGTS</sequence>
<gene>
    <name evidence="2" type="ordered locus">Acel_0743</name>
</gene>
<organism evidence="2 3">
    <name type="scientific">Acidothermus cellulolyticus (strain ATCC 43068 / DSM 8971 / 11B)</name>
    <dbReference type="NCBI Taxonomy" id="351607"/>
    <lineage>
        <taxon>Bacteria</taxon>
        <taxon>Bacillati</taxon>
        <taxon>Actinomycetota</taxon>
        <taxon>Actinomycetes</taxon>
        <taxon>Acidothermales</taxon>
        <taxon>Acidothermaceae</taxon>
        <taxon>Acidothermus</taxon>
    </lineage>
</organism>
<accession>A0LSV6</accession>
<keyword evidence="1" id="KW-0812">Transmembrane</keyword>
<name>A0LSV6_ACIC1</name>
<dbReference type="EMBL" id="CP000481">
    <property type="protein sequence ID" value="ABK52516.1"/>
    <property type="molecule type" value="Genomic_DNA"/>
</dbReference>
<dbReference type="InterPro" id="IPR025327">
    <property type="entry name" value="DUF4233"/>
</dbReference>